<evidence type="ECO:0000313" key="1">
    <source>
        <dbReference type="EMBL" id="PCD76229.1"/>
    </source>
</evidence>
<protein>
    <submittedName>
        <fullName evidence="1">Uncharacterized protein</fullName>
    </submittedName>
</protein>
<gene>
    <name evidence="1" type="ORF">CLN94_10415</name>
</gene>
<dbReference type="EMBL" id="NTJD01000007">
    <property type="protein sequence ID" value="PCD76229.1"/>
    <property type="molecule type" value="Genomic_DNA"/>
</dbReference>
<organism evidence="1 2">
    <name type="scientific">Pseudothioclava arenosa</name>
    <dbReference type="NCBI Taxonomy" id="1795308"/>
    <lineage>
        <taxon>Bacteria</taxon>
        <taxon>Pseudomonadati</taxon>
        <taxon>Pseudomonadota</taxon>
        <taxon>Alphaproteobacteria</taxon>
        <taxon>Rhodobacterales</taxon>
        <taxon>Paracoccaceae</taxon>
        <taxon>Pseudothioclava</taxon>
    </lineage>
</organism>
<accession>A0A2A4CQ11</accession>
<evidence type="ECO:0000313" key="2">
    <source>
        <dbReference type="Proteomes" id="UP000243507"/>
    </source>
</evidence>
<name>A0A2A4CQ11_9RHOB</name>
<proteinExistence type="predicted"/>
<keyword evidence="2" id="KW-1185">Reference proteome</keyword>
<comment type="caution">
    <text evidence="1">The sequence shown here is derived from an EMBL/GenBank/DDBJ whole genome shotgun (WGS) entry which is preliminary data.</text>
</comment>
<dbReference type="Proteomes" id="UP000243507">
    <property type="component" value="Unassembled WGS sequence"/>
</dbReference>
<dbReference type="AlphaFoldDB" id="A0A2A4CQ11"/>
<reference evidence="1 2" key="1">
    <citation type="submission" date="2017-09" db="EMBL/GenBank/DDBJ databases">
        <title>A multilocus sequence analysis scheme for characterization of bacteria in the genus Thioclava.</title>
        <authorList>
            <person name="Liu Y."/>
            <person name="Shao Z."/>
        </authorList>
    </citation>
    <scope>NUCLEOTIDE SEQUENCE [LARGE SCALE GENOMIC DNA]</scope>
    <source>
        <strain evidence="1 2">CAU 1312</strain>
    </source>
</reference>
<sequence>MSRELWQAVLMRAIDDAVHGVPASGVSPERREFETQEARRFLTRPSADLDLVCTFAGVEPEAVRGRMRENAFVASGRRFP</sequence>